<name>A0ABV6JHT5_9BACL</name>
<keyword evidence="2 6" id="KW-0963">Cytoplasm</keyword>
<dbReference type="SMART" id="SM01133">
    <property type="entry name" value="DeoC"/>
    <property type="match status" value="1"/>
</dbReference>
<proteinExistence type="inferred from homology"/>
<dbReference type="InterPro" id="IPR011343">
    <property type="entry name" value="DeoC"/>
</dbReference>
<dbReference type="InterPro" id="IPR013785">
    <property type="entry name" value="Aldolase_TIM"/>
</dbReference>
<dbReference type="EC" id="4.1.2.4" evidence="6"/>
<reference evidence="7 8" key="1">
    <citation type="submission" date="2024-09" db="EMBL/GenBank/DDBJ databases">
        <authorList>
            <person name="Sun Q."/>
            <person name="Mori K."/>
        </authorList>
    </citation>
    <scope>NUCLEOTIDE SEQUENCE [LARGE SCALE GENOMIC DNA]</scope>
    <source>
        <strain evidence="7 8">CCM 4839</strain>
    </source>
</reference>
<dbReference type="Gene3D" id="3.20.20.70">
    <property type="entry name" value="Aldolase class I"/>
    <property type="match status" value="1"/>
</dbReference>
<dbReference type="Pfam" id="PF01791">
    <property type="entry name" value="DeoC"/>
    <property type="match status" value="1"/>
</dbReference>
<dbReference type="InterPro" id="IPR002915">
    <property type="entry name" value="DeoC/FbaB/LacD_aldolase"/>
</dbReference>
<dbReference type="SUPFAM" id="SSF51569">
    <property type="entry name" value="Aldolase"/>
    <property type="match status" value="1"/>
</dbReference>
<keyword evidence="3 6" id="KW-0456">Lyase</keyword>
<dbReference type="NCBIfam" id="TIGR00126">
    <property type="entry name" value="deoC"/>
    <property type="match status" value="1"/>
</dbReference>
<dbReference type="CDD" id="cd00959">
    <property type="entry name" value="DeoC"/>
    <property type="match status" value="1"/>
</dbReference>
<comment type="function">
    <text evidence="6">Catalyzes a reversible aldol reaction between acetaldehyde and D-glyceraldehyde 3-phosphate to generate 2-deoxy-D-ribose 5-phosphate.</text>
</comment>
<feature type="active site" description="Schiff-base intermediate with acetaldehyde" evidence="6">
    <location>
        <position position="160"/>
    </location>
</feature>
<protein>
    <recommendedName>
        <fullName evidence="6">Deoxyribose-phosphate aldolase</fullName>
        <shortName evidence="6">DERA</shortName>
        <ecNumber evidence="6">4.1.2.4</ecNumber>
    </recommendedName>
    <alternativeName>
        <fullName evidence="6">2-deoxy-D-ribose 5-phosphate aldolase</fullName>
    </alternativeName>
    <alternativeName>
        <fullName evidence="6">Phosphodeoxyriboaldolase</fullName>
        <shortName evidence="6">Deoxyriboaldolase</shortName>
    </alternativeName>
</protein>
<dbReference type="RefSeq" id="WP_204816574.1">
    <property type="nucleotide sequence ID" value="NZ_JANHOF010000001.1"/>
</dbReference>
<feature type="active site" description="Proton donor/acceptor" evidence="6">
    <location>
        <position position="189"/>
    </location>
</feature>
<accession>A0ABV6JHT5</accession>
<feature type="active site" description="Proton donor/acceptor" evidence="6">
    <location>
        <position position="97"/>
    </location>
</feature>
<evidence type="ECO:0000256" key="3">
    <source>
        <dbReference type="ARBA" id="ARBA00023239"/>
    </source>
</evidence>
<dbReference type="PIRSF" id="PIRSF001357">
    <property type="entry name" value="DeoC"/>
    <property type="match status" value="1"/>
</dbReference>
<dbReference type="PANTHER" id="PTHR10889:SF1">
    <property type="entry name" value="DEOXYRIBOSE-PHOSPHATE ALDOLASE"/>
    <property type="match status" value="1"/>
</dbReference>
<dbReference type="EMBL" id="JBHLVF010000041">
    <property type="protein sequence ID" value="MFC0395475.1"/>
    <property type="molecule type" value="Genomic_DNA"/>
</dbReference>
<comment type="caution">
    <text evidence="7">The sequence shown here is derived from an EMBL/GenBank/DDBJ whole genome shotgun (WGS) entry which is preliminary data.</text>
</comment>
<evidence type="ECO:0000313" key="7">
    <source>
        <dbReference type="EMBL" id="MFC0395475.1"/>
    </source>
</evidence>
<dbReference type="HAMAP" id="MF_00114">
    <property type="entry name" value="DeoC_type1"/>
    <property type="match status" value="1"/>
</dbReference>
<evidence type="ECO:0000256" key="5">
    <source>
        <dbReference type="ARBA" id="ARBA00048791"/>
    </source>
</evidence>
<comment type="similarity">
    <text evidence="1 6">Belongs to the DeoC/FbaB aldolase family. DeoC type 1 subfamily.</text>
</comment>
<evidence type="ECO:0000256" key="2">
    <source>
        <dbReference type="ARBA" id="ARBA00022490"/>
    </source>
</evidence>
<keyword evidence="8" id="KW-1185">Reference proteome</keyword>
<organism evidence="7 8">
    <name type="scientific">Paenibacillus mendelii</name>
    <dbReference type="NCBI Taxonomy" id="206163"/>
    <lineage>
        <taxon>Bacteria</taxon>
        <taxon>Bacillati</taxon>
        <taxon>Bacillota</taxon>
        <taxon>Bacilli</taxon>
        <taxon>Bacillales</taxon>
        <taxon>Paenibacillaceae</taxon>
        <taxon>Paenibacillus</taxon>
    </lineage>
</organism>
<comment type="catalytic activity">
    <reaction evidence="5 6">
        <text>2-deoxy-D-ribose 5-phosphate = D-glyceraldehyde 3-phosphate + acetaldehyde</text>
        <dbReference type="Rhea" id="RHEA:12821"/>
        <dbReference type="ChEBI" id="CHEBI:15343"/>
        <dbReference type="ChEBI" id="CHEBI:59776"/>
        <dbReference type="ChEBI" id="CHEBI:62877"/>
        <dbReference type="EC" id="4.1.2.4"/>
    </reaction>
</comment>
<dbReference type="Proteomes" id="UP001589818">
    <property type="component" value="Unassembled WGS sequence"/>
</dbReference>
<comment type="pathway">
    <text evidence="6">Carbohydrate degradation; 2-deoxy-D-ribose 1-phosphate degradation; D-glyceraldehyde 3-phosphate and acetaldehyde from 2-deoxy-alpha-D-ribose 1-phosphate: step 2/2.</text>
</comment>
<keyword evidence="4 6" id="KW-0704">Schiff base</keyword>
<dbReference type="InterPro" id="IPR028581">
    <property type="entry name" value="DeoC_typeI"/>
</dbReference>
<gene>
    <name evidence="6 7" type="primary">deoC</name>
    <name evidence="7" type="ORF">ACFFJ8_29420</name>
</gene>
<evidence type="ECO:0000256" key="4">
    <source>
        <dbReference type="ARBA" id="ARBA00023270"/>
    </source>
</evidence>
<comment type="subcellular location">
    <subcellularLocation>
        <location evidence="6">Cytoplasm</location>
    </subcellularLocation>
</comment>
<evidence type="ECO:0000313" key="8">
    <source>
        <dbReference type="Proteomes" id="UP001589818"/>
    </source>
</evidence>
<dbReference type="PANTHER" id="PTHR10889">
    <property type="entry name" value="DEOXYRIBOSE-PHOSPHATE ALDOLASE"/>
    <property type="match status" value="1"/>
</dbReference>
<evidence type="ECO:0000256" key="6">
    <source>
        <dbReference type="HAMAP-Rule" id="MF_00114"/>
    </source>
</evidence>
<sequence>MVETYVPGMPLARFIDHTLLKPAATEQDIIKLCEEAAAHQFYSVCVHGSWVPLCREQLSGTGVHIASVVGFPLGAMATKVKVFEAETAALDGASEIDMVVPIGAVMEGRYGTVAYDISAIVRAVEGQAIVKVIIESGLLGDVHKAEVCRVAEAAGAHYVKTSTGFGPGGATEADVRLMRTSVTKGIGVKASGGIRDAQAAVKMLLAGANRLGTSAGLAIVNGAASAAAPAGNTEEGPAASSPY</sequence>
<dbReference type="GO" id="GO:0004139">
    <property type="term" value="F:deoxyribose-phosphate aldolase activity"/>
    <property type="evidence" value="ECO:0007669"/>
    <property type="project" value="UniProtKB-EC"/>
</dbReference>
<evidence type="ECO:0000256" key="1">
    <source>
        <dbReference type="ARBA" id="ARBA00010936"/>
    </source>
</evidence>